<dbReference type="SUPFAM" id="SSF55194">
    <property type="entry name" value="Ribosome recycling factor, RRF"/>
    <property type="match status" value="1"/>
</dbReference>
<feature type="domain" description="Ribosome recycling factor" evidence="7">
    <location>
        <begin position="20"/>
        <end position="183"/>
    </location>
</feature>
<dbReference type="AlphaFoldDB" id="A0A150FQC0"/>
<dbReference type="GO" id="GO:0006415">
    <property type="term" value="P:translational termination"/>
    <property type="evidence" value="ECO:0007669"/>
    <property type="project" value="UniProtKB-UniRule"/>
</dbReference>
<dbReference type="Pfam" id="PF01765">
    <property type="entry name" value="RRF"/>
    <property type="match status" value="1"/>
</dbReference>
<reference evidence="8 10" key="1">
    <citation type="submission" date="2016-02" db="EMBL/GenBank/DDBJ databases">
        <title>Draft genome sequence for Clostridium paradoxum JW-YL-7.</title>
        <authorList>
            <person name="Utturkar S.M."/>
            <person name="Lancaster A."/>
            <person name="Poole F.L."/>
            <person name="Adams M.W."/>
            <person name="Brown S.D."/>
        </authorList>
    </citation>
    <scope>NUCLEOTIDE SEQUENCE [LARGE SCALE GENOMIC DNA]</scope>
    <source>
        <strain evidence="8 10">JW-YL-7</strain>
    </source>
</reference>
<feature type="coiled-coil region" evidence="6">
    <location>
        <begin position="125"/>
        <end position="173"/>
    </location>
</feature>
<dbReference type="STRING" id="1121328.JWYL7_0877"/>
<comment type="subcellular location">
    <subcellularLocation>
        <location evidence="1 5">Cytoplasm</location>
    </subcellularLocation>
</comment>
<evidence type="ECO:0000256" key="2">
    <source>
        <dbReference type="ARBA" id="ARBA00005912"/>
    </source>
</evidence>
<dbReference type="GO" id="GO:0005737">
    <property type="term" value="C:cytoplasm"/>
    <property type="evidence" value="ECO:0007669"/>
    <property type="project" value="UniProtKB-SubCell"/>
</dbReference>
<dbReference type="EMBL" id="FRBG01000003">
    <property type="protein sequence ID" value="SHK59963.1"/>
    <property type="molecule type" value="Genomic_DNA"/>
</dbReference>
<keyword evidence="4 5" id="KW-0648">Protein biosynthesis</keyword>
<evidence type="ECO:0000256" key="1">
    <source>
        <dbReference type="ARBA" id="ARBA00004496"/>
    </source>
</evidence>
<dbReference type="NCBIfam" id="TIGR00496">
    <property type="entry name" value="frr"/>
    <property type="match status" value="1"/>
</dbReference>
<dbReference type="FunFam" id="1.10.132.20:FF:000001">
    <property type="entry name" value="Ribosome-recycling factor"/>
    <property type="match status" value="1"/>
</dbReference>
<evidence type="ECO:0000256" key="4">
    <source>
        <dbReference type="ARBA" id="ARBA00022917"/>
    </source>
</evidence>
<comment type="caution">
    <text evidence="8">The sequence shown here is derived from an EMBL/GenBank/DDBJ whole genome shotgun (WGS) entry which is preliminary data.</text>
</comment>
<dbReference type="PATRIC" id="fig|1121328.3.peg.883"/>
<keyword evidence="6" id="KW-0175">Coiled coil</keyword>
<dbReference type="Proteomes" id="UP000323392">
    <property type="component" value="Unassembled WGS sequence"/>
</dbReference>
<evidence type="ECO:0000313" key="9">
    <source>
        <dbReference type="EMBL" id="SHK59963.1"/>
    </source>
</evidence>
<evidence type="ECO:0000256" key="6">
    <source>
        <dbReference type="SAM" id="Coils"/>
    </source>
</evidence>
<dbReference type="CDD" id="cd00520">
    <property type="entry name" value="RRF"/>
    <property type="match status" value="1"/>
</dbReference>
<keyword evidence="11" id="KW-1185">Reference proteome</keyword>
<dbReference type="InterPro" id="IPR023584">
    <property type="entry name" value="Ribosome_recyc_fac_dom"/>
</dbReference>
<protein>
    <recommendedName>
        <fullName evidence="5">Ribosome-recycling factor</fullName>
        <shortName evidence="5">RRF</shortName>
    </recommendedName>
    <alternativeName>
        <fullName evidence="5">Ribosome-releasing factor</fullName>
    </alternativeName>
</protein>
<evidence type="ECO:0000313" key="11">
    <source>
        <dbReference type="Proteomes" id="UP000323392"/>
    </source>
</evidence>
<dbReference type="RefSeq" id="WP_066069600.1">
    <property type="nucleotide sequence ID" value="NZ_FRBG01000003.1"/>
</dbReference>
<proteinExistence type="inferred from homology"/>
<name>A0A150FQC0_CLOPD</name>
<keyword evidence="3 5" id="KW-0963">Cytoplasm</keyword>
<evidence type="ECO:0000256" key="5">
    <source>
        <dbReference type="HAMAP-Rule" id="MF_00040"/>
    </source>
</evidence>
<comment type="function">
    <text evidence="5">Responsible for the release of ribosomes from messenger RNA at the termination of protein biosynthesis. May increase the efficiency of translation by recycling ribosomes from one round of translation to another.</text>
</comment>
<dbReference type="InterPro" id="IPR002661">
    <property type="entry name" value="Ribosome_recyc_fac"/>
</dbReference>
<evidence type="ECO:0000256" key="3">
    <source>
        <dbReference type="ARBA" id="ARBA00022490"/>
    </source>
</evidence>
<dbReference type="InterPro" id="IPR036191">
    <property type="entry name" value="RRF_sf"/>
</dbReference>
<dbReference type="HAMAP" id="MF_00040">
    <property type="entry name" value="RRF"/>
    <property type="match status" value="1"/>
</dbReference>
<organism evidence="8 10">
    <name type="scientific">Alkalithermobacter thermoalcaliphilus JW-YL-7 = DSM 7308</name>
    <dbReference type="NCBI Taxonomy" id="1121328"/>
    <lineage>
        <taxon>Bacteria</taxon>
        <taxon>Bacillati</taxon>
        <taxon>Bacillota</taxon>
        <taxon>Clostridia</taxon>
        <taxon>Peptostreptococcales</taxon>
        <taxon>Tepidibacteraceae</taxon>
        <taxon>Alkalithermobacter</taxon>
    </lineage>
</organism>
<dbReference type="EMBL" id="LSFY01000001">
    <property type="protein sequence ID" value="KXZ39802.1"/>
    <property type="molecule type" value="Genomic_DNA"/>
</dbReference>
<dbReference type="Proteomes" id="UP000092605">
    <property type="component" value="Unassembled WGS sequence"/>
</dbReference>
<evidence type="ECO:0000259" key="7">
    <source>
        <dbReference type="Pfam" id="PF01765"/>
    </source>
</evidence>
<sequence>MKLEVHKALEEKMQKTISVLKEELSVIRAGRANPTMLDRVVVDYYGSATPLKQLATVSAPEPRTLIVQPWDMSALNNIEKAIQNADLGFNPTNDGKVIRIVIPQLTEERRKDLLKVVNKTGESAKVALRNERRDANDKLKKMQKDGELTEDDLKKAQDEVQKITDKHIKLVDEMLEKKSKEIMEV</sequence>
<dbReference type="PANTHER" id="PTHR20982:SF3">
    <property type="entry name" value="MITOCHONDRIAL RIBOSOME RECYCLING FACTOR PSEUDO 1"/>
    <property type="match status" value="1"/>
</dbReference>
<dbReference type="Gene3D" id="1.10.132.20">
    <property type="entry name" value="Ribosome-recycling factor"/>
    <property type="match status" value="1"/>
</dbReference>
<dbReference type="Gene3D" id="3.30.1360.40">
    <property type="match status" value="1"/>
</dbReference>
<gene>
    <name evidence="5" type="primary">frr</name>
    <name evidence="8" type="ORF">JWYL7_0877</name>
    <name evidence="9" type="ORF">SAMN05661008_00520</name>
</gene>
<dbReference type="PANTHER" id="PTHR20982">
    <property type="entry name" value="RIBOSOME RECYCLING FACTOR"/>
    <property type="match status" value="1"/>
</dbReference>
<evidence type="ECO:0000313" key="8">
    <source>
        <dbReference type="EMBL" id="KXZ39802.1"/>
    </source>
</evidence>
<dbReference type="FunFam" id="3.30.1360.40:FF:000001">
    <property type="entry name" value="Ribosome-recycling factor"/>
    <property type="match status" value="1"/>
</dbReference>
<comment type="similarity">
    <text evidence="2 5">Belongs to the RRF family.</text>
</comment>
<evidence type="ECO:0000313" key="10">
    <source>
        <dbReference type="Proteomes" id="UP000092605"/>
    </source>
</evidence>
<dbReference type="OrthoDB" id="9804006at2"/>
<accession>A0A150FQC0</accession>
<dbReference type="GO" id="GO:0043023">
    <property type="term" value="F:ribosomal large subunit binding"/>
    <property type="evidence" value="ECO:0007669"/>
    <property type="project" value="TreeGrafter"/>
</dbReference>
<reference evidence="9 11" key="2">
    <citation type="submission" date="2016-11" db="EMBL/GenBank/DDBJ databases">
        <authorList>
            <person name="Varghese N."/>
            <person name="Submissions S."/>
        </authorList>
    </citation>
    <scope>NUCLEOTIDE SEQUENCE [LARGE SCALE GENOMIC DNA]</scope>
    <source>
        <strain evidence="9 11">DSM 7308</strain>
    </source>
</reference>